<name>R7YHF6_CONA1</name>
<dbReference type="InterPro" id="IPR000073">
    <property type="entry name" value="AB_hydrolase_1"/>
</dbReference>
<feature type="domain" description="AB hydrolase-1" evidence="2">
    <location>
        <begin position="63"/>
        <end position="387"/>
    </location>
</feature>
<proteinExistence type="predicted"/>
<evidence type="ECO:0000313" key="3">
    <source>
        <dbReference type="EMBL" id="EON61340.1"/>
    </source>
</evidence>
<dbReference type="Gene3D" id="3.40.50.1820">
    <property type="entry name" value="alpha/beta hydrolase"/>
    <property type="match status" value="1"/>
</dbReference>
<dbReference type="SUPFAM" id="SSF53474">
    <property type="entry name" value="alpha/beta-Hydrolases"/>
    <property type="match status" value="1"/>
</dbReference>
<evidence type="ECO:0000256" key="1">
    <source>
        <dbReference type="SAM" id="MobiDB-lite"/>
    </source>
</evidence>
<dbReference type="RefSeq" id="XP_007776657.1">
    <property type="nucleotide sequence ID" value="XM_007778467.1"/>
</dbReference>
<dbReference type="AlphaFoldDB" id="R7YHF6"/>
<feature type="region of interest" description="Disordered" evidence="1">
    <location>
        <begin position="238"/>
        <end position="260"/>
    </location>
</feature>
<reference evidence="4" key="1">
    <citation type="submission" date="2012-06" db="EMBL/GenBank/DDBJ databases">
        <title>The genome sequence of Coniosporium apollinis CBS 100218.</title>
        <authorList>
            <consortium name="The Broad Institute Genome Sequencing Platform"/>
            <person name="Cuomo C."/>
            <person name="Gorbushina A."/>
            <person name="Noack S."/>
            <person name="Walker B."/>
            <person name="Young S.K."/>
            <person name="Zeng Q."/>
            <person name="Gargeya S."/>
            <person name="Fitzgerald M."/>
            <person name="Haas B."/>
            <person name="Abouelleil A."/>
            <person name="Alvarado L."/>
            <person name="Arachchi H.M."/>
            <person name="Berlin A.M."/>
            <person name="Chapman S.B."/>
            <person name="Goldberg J."/>
            <person name="Griggs A."/>
            <person name="Gujja S."/>
            <person name="Hansen M."/>
            <person name="Howarth C."/>
            <person name="Imamovic A."/>
            <person name="Larimer J."/>
            <person name="McCowan C."/>
            <person name="Montmayeur A."/>
            <person name="Murphy C."/>
            <person name="Neiman D."/>
            <person name="Pearson M."/>
            <person name="Priest M."/>
            <person name="Roberts A."/>
            <person name="Saif S."/>
            <person name="Shea T."/>
            <person name="Sisk P."/>
            <person name="Sykes S."/>
            <person name="Wortman J."/>
            <person name="Nusbaum C."/>
            <person name="Birren B."/>
        </authorList>
    </citation>
    <scope>NUCLEOTIDE SEQUENCE [LARGE SCALE GENOMIC DNA]</scope>
    <source>
        <strain evidence="4">CBS 100218</strain>
    </source>
</reference>
<dbReference type="STRING" id="1168221.R7YHF6"/>
<keyword evidence="4" id="KW-1185">Reference proteome</keyword>
<dbReference type="HOGENOM" id="CLU_036837_0_0_1"/>
<organism evidence="3 4">
    <name type="scientific">Coniosporium apollinis (strain CBS 100218)</name>
    <name type="common">Rock-inhabiting black yeast</name>
    <dbReference type="NCBI Taxonomy" id="1168221"/>
    <lineage>
        <taxon>Eukaryota</taxon>
        <taxon>Fungi</taxon>
        <taxon>Dikarya</taxon>
        <taxon>Ascomycota</taxon>
        <taxon>Pezizomycotina</taxon>
        <taxon>Dothideomycetes</taxon>
        <taxon>Dothideomycetes incertae sedis</taxon>
        <taxon>Coniosporium</taxon>
    </lineage>
</organism>
<accession>R7YHF6</accession>
<dbReference type="OrthoDB" id="94039at2759"/>
<feature type="region of interest" description="Disordered" evidence="1">
    <location>
        <begin position="277"/>
        <end position="301"/>
    </location>
</feature>
<dbReference type="eggNOG" id="ENOG502QQ4M">
    <property type="taxonomic scope" value="Eukaryota"/>
</dbReference>
<dbReference type="EMBL" id="JH767555">
    <property type="protein sequence ID" value="EON61340.1"/>
    <property type="molecule type" value="Genomic_DNA"/>
</dbReference>
<evidence type="ECO:0000259" key="2">
    <source>
        <dbReference type="Pfam" id="PF12697"/>
    </source>
</evidence>
<dbReference type="Pfam" id="PF12697">
    <property type="entry name" value="Abhydrolase_6"/>
    <property type="match status" value="1"/>
</dbReference>
<feature type="compositionally biased region" description="Low complexity" evidence="1">
    <location>
        <begin position="242"/>
        <end position="251"/>
    </location>
</feature>
<gene>
    <name evidence="3" type="ORF">W97_00553</name>
</gene>
<sequence>MSTSFFRIHEHVLPCQHIRQYPRATAGDQEDILHLSIKQYTPLSNPRPQPGDVTIIGGHANGFPKELYEPLWDELLKRTENSGFRIRGIWIADVAHQGASGVLNEGKLGNDPSWFDHPRDLLHMINHFRSQMPRPLIGIGHSMGGANLVNLSLMHPRLLETLVLIDPVIQRFSNMKGNHMPAQASAFRRDLWPSRAAAAASFKKSKFYQAWDPRVLDLWIKHGLRDLPTELYPATTNLPNSAVPVTTEPTIAPEPPEEKQVTLTTTKHQEVFTFLRPKVPHDPSTTSTPNRLTHPDDSPLEHPRAPFYRPEPIVIFHNLPFLRPSVLYIFGTESALSAPEFRAEKMATTGTGVSGSGGAAEGRVKEVLMEGVGHLIPMERVKETAEACAGWLGAEMGRWRMQEERERKEWRDVPREEKIRLNEKNLELLGGLEGLERRVARKEKL</sequence>
<dbReference type="OMA" id="FGIRGIW"/>
<dbReference type="ESTHER" id="cona1-r7yhf6">
    <property type="family name" value="MpaH"/>
</dbReference>
<dbReference type="GeneID" id="19897864"/>
<dbReference type="Proteomes" id="UP000016924">
    <property type="component" value="Unassembled WGS sequence"/>
</dbReference>
<dbReference type="InterPro" id="IPR029058">
    <property type="entry name" value="AB_hydrolase_fold"/>
</dbReference>
<protein>
    <recommendedName>
        <fullName evidence="2">AB hydrolase-1 domain-containing protein</fullName>
    </recommendedName>
</protein>
<evidence type="ECO:0000313" key="4">
    <source>
        <dbReference type="Proteomes" id="UP000016924"/>
    </source>
</evidence>